<feature type="transmembrane region" description="Helical" evidence="1">
    <location>
        <begin position="96"/>
        <end position="115"/>
    </location>
</feature>
<sequence length="175" mass="18464">MPARPELDPPRTGPPQTARVRLIQGLSLLSTGLLAGAFGYGALNLVPTFNSVPTGMRLDFHTELMRMNGITVQGAMAVSTLSSLTLAVLTRARARALAGAACTLTLASFLITRFGNVPINGRIKQWAATAPSAGHAEILRRWELFNNARTLTAVAAFVILAVLALGSTASGRRRG</sequence>
<keyword evidence="1" id="KW-1133">Transmembrane helix</keyword>
<organism evidence="2 3">
    <name type="scientific">Streptomyces violaceus</name>
    <name type="common">Streptomyces venezuelae</name>
    <dbReference type="NCBI Taxonomy" id="1936"/>
    <lineage>
        <taxon>Bacteria</taxon>
        <taxon>Bacillati</taxon>
        <taxon>Actinomycetota</taxon>
        <taxon>Actinomycetes</taxon>
        <taxon>Kitasatosporales</taxon>
        <taxon>Streptomycetaceae</taxon>
        <taxon>Streptomyces</taxon>
    </lineage>
</organism>
<feature type="transmembrane region" description="Helical" evidence="1">
    <location>
        <begin position="150"/>
        <end position="169"/>
    </location>
</feature>
<feature type="transmembrane region" description="Helical" evidence="1">
    <location>
        <begin position="70"/>
        <end position="89"/>
    </location>
</feature>
<proteinExistence type="predicted"/>
<dbReference type="Pfam" id="PF08592">
    <property type="entry name" value="Anthrone_oxy"/>
    <property type="match status" value="1"/>
</dbReference>
<keyword evidence="3" id="KW-1185">Reference proteome</keyword>
<keyword evidence="1" id="KW-0472">Membrane</keyword>
<gene>
    <name evidence="2" type="ORF">RI060_03590</name>
</gene>
<dbReference type="InterPro" id="IPR013901">
    <property type="entry name" value="Anthrone_oxy"/>
</dbReference>
<evidence type="ECO:0000256" key="1">
    <source>
        <dbReference type="SAM" id="Phobius"/>
    </source>
</evidence>
<accession>A0ABY9U6C4</accession>
<feature type="transmembrane region" description="Helical" evidence="1">
    <location>
        <begin position="21"/>
        <end position="43"/>
    </location>
</feature>
<reference evidence="2 3" key="1">
    <citation type="submission" date="2023-09" db="EMBL/GenBank/DDBJ databases">
        <title>The genome sequence of Streptomyces anthocyanicus.</title>
        <authorList>
            <person name="Mo P."/>
        </authorList>
    </citation>
    <scope>NUCLEOTIDE SEQUENCE [LARGE SCALE GENOMIC DNA]</scope>
    <source>
        <strain evidence="2 3">JCM 4387</strain>
    </source>
</reference>
<evidence type="ECO:0000313" key="2">
    <source>
        <dbReference type="EMBL" id="WND16492.1"/>
    </source>
</evidence>
<protein>
    <submittedName>
        <fullName evidence="2">DUF1772 domain-containing protein</fullName>
    </submittedName>
</protein>
<dbReference type="Proteomes" id="UP001249394">
    <property type="component" value="Chromosome"/>
</dbReference>
<evidence type="ECO:0000313" key="3">
    <source>
        <dbReference type="Proteomes" id="UP001249394"/>
    </source>
</evidence>
<keyword evidence="1" id="KW-0812">Transmembrane</keyword>
<dbReference type="EMBL" id="CP134213">
    <property type="protein sequence ID" value="WND16492.1"/>
    <property type="molecule type" value="Genomic_DNA"/>
</dbReference>
<name>A0ABY9U6C4_STRVL</name>